<evidence type="ECO:0000256" key="1">
    <source>
        <dbReference type="SAM" id="MobiDB-lite"/>
    </source>
</evidence>
<comment type="caution">
    <text evidence="2">The sequence shown here is derived from an EMBL/GenBank/DDBJ whole genome shotgun (WGS) entry which is preliminary data.</text>
</comment>
<reference evidence="2" key="1">
    <citation type="journal article" date="2019" name="Sci. Rep.">
        <title>Draft genome of Tanacetum cinerariifolium, the natural source of mosquito coil.</title>
        <authorList>
            <person name="Yamashiro T."/>
            <person name="Shiraishi A."/>
            <person name="Satake H."/>
            <person name="Nakayama K."/>
        </authorList>
    </citation>
    <scope>NUCLEOTIDE SEQUENCE</scope>
</reference>
<evidence type="ECO:0000313" key="2">
    <source>
        <dbReference type="EMBL" id="GFD18914.1"/>
    </source>
</evidence>
<name>A0A699UGY2_TANCI</name>
<dbReference type="AlphaFoldDB" id="A0A699UGY2"/>
<protein>
    <submittedName>
        <fullName evidence="2">Uncharacterized protein</fullName>
    </submittedName>
</protein>
<sequence length="67" mass="7780">MEYNEVTKSSAKNLVPIPSECELTSEDEKITESNFDFEEEIHLSKNWLYDNSSAQLPEELNADEERI</sequence>
<accession>A0A699UGY2</accession>
<organism evidence="2">
    <name type="scientific">Tanacetum cinerariifolium</name>
    <name type="common">Dalmatian daisy</name>
    <name type="synonym">Chrysanthemum cinerariifolium</name>
    <dbReference type="NCBI Taxonomy" id="118510"/>
    <lineage>
        <taxon>Eukaryota</taxon>
        <taxon>Viridiplantae</taxon>
        <taxon>Streptophyta</taxon>
        <taxon>Embryophyta</taxon>
        <taxon>Tracheophyta</taxon>
        <taxon>Spermatophyta</taxon>
        <taxon>Magnoliopsida</taxon>
        <taxon>eudicotyledons</taxon>
        <taxon>Gunneridae</taxon>
        <taxon>Pentapetalae</taxon>
        <taxon>asterids</taxon>
        <taxon>campanulids</taxon>
        <taxon>Asterales</taxon>
        <taxon>Asteraceae</taxon>
        <taxon>Asteroideae</taxon>
        <taxon>Anthemideae</taxon>
        <taxon>Anthemidinae</taxon>
        <taxon>Tanacetum</taxon>
    </lineage>
</organism>
<gene>
    <name evidence="2" type="ORF">Tci_890883</name>
</gene>
<dbReference type="EMBL" id="BKCJ011310676">
    <property type="protein sequence ID" value="GFD18914.1"/>
    <property type="molecule type" value="Genomic_DNA"/>
</dbReference>
<feature type="compositionally biased region" description="Polar residues" evidence="1">
    <location>
        <begin position="1"/>
        <end position="12"/>
    </location>
</feature>
<proteinExistence type="predicted"/>
<feature type="region of interest" description="Disordered" evidence="1">
    <location>
        <begin position="1"/>
        <end position="27"/>
    </location>
</feature>